<proteinExistence type="predicted"/>
<dbReference type="EMBL" id="FR695877">
    <property type="protein sequence ID" value="CBX31120.1"/>
    <property type="molecule type" value="Genomic_DNA"/>
</dbReference>
<keyword evidence="1" id="KW-0812">Transmembrane</keyword>
<evidence type="ECO:0000313" key="2">
    <source>
        <dbReference type="EMBL" id="CBX31120.1"/>
    </source>
</evidence>
<dbReference type="AlphaFoldDB" id="E1YLY7"/>
<protein>
    <submittedName>
        <fullName evidence="2">Uncharacterized protein</fullName>
    </submittedName>
</protein>
<keyword evidence="1" id="KW-1133">Transmembrane helix</keyword>
<name>E1YLY7_9BACT</name>
<reference evidence="2" key="1">
    <citation type="journal article" date="2011" name="Environ. Microbiol.">
        <title>Genomic insights into the metabolic potential of the polycyclic aromatic hydrocarbon degrading sulfate-reducing Deltaproteobacterium N47.</title>
        <authorList>
            <person name="Bergmann F."/>
            <person name="Selesi D."/>
            <person name="Weinmaier T."/>
            <person name="Tischler P."/>
            <person name="Rattei T."/>
            <person name="Meckenstock R.U."/>
        </authorList>
    </citation>
    <scope>NUCLEOTIDE SEQUENCE</scope>
</reference>
<accession>E1YLY7</accession>
<evidence type="ECO:0000256" key="1">
    <source>
        <dbReference type="SAM" id="Phobius"/>
    </source>
</evidence>
<keyword evidence="1" id="KW-0472">Membrane</keyword>
<gene>
    <name evidence="2" type="ORF">N47_E46320</name>
</gene>
<feature type="transmembrane region" description="Helical" evidence="1">
    <location>
        <begin position="20"/>
        <end position="38"/>
    </location>
</feature>
<organism evidence="2">
    <name type="scientific">uncultured Desulfobacterium sp</name>
    <dbReference type="NCBI Taxonomy" id="201089"/>
    <lineage>
        <taxon>Bacteria</taxon>
        <taxon>Pseudomonadati</taxon>
        <taxon>Thermodesulfobacteriota</taxon>
        <taxon>Desulfobacteria</taxon>
        <taxon>Desulfobacterales</taxon>
        <taxon>Desulfobacteriaceae</taxon>
        <taxon>Desulfobacterium</taxon>
        <taxon>environmental samples</taxon>
    </lineage>
</organism>
<sequence length="47" mass="5221">MNGVQGVGGSNPLAPTRKKIMGYGFSVALFFMGFFNSYNPAYDIRWL</sequence>